<dbReference type="GO" id="GO:0016491">
    <property type="term" value="F:oxidoreductase activity"/>
    <property type="evidence" value="ECO:0007669"/>
    <property type="project" value="InterPro"/>
</dbReference>
<protein>
    <recommendedName>
        <fullName evidence="1">Putative nitroreductase TM1586 domain-containing protein</fullName>
    </recommendedName>
</protein>
<dbReference type="EMBL" id="PKGU01000002">
    <property type="protein sequence ID" value="PKZ15451.1"/>
    <property type="molecule type" value="Genomic_DNA"/>
</dbReference>
<feature type="domain" description="Putative nitroreductase TM1586" evidence="1">
    <location>
        <begin position="42"/>
        <end position="277"/>
    </location>
</feature>
<dbReference type="AlphaFoldDB" id="A0A2I1M5N7"/>
<dbReference type="InterPro" id="IPR029478">
    <property type="entry name" value="TM1586_NiRdase"/>
</dbReference>
<evidence type="ECO:0000313" key="3">
    <source>
        <dbReference type="Proteomes" id="UP000242263"/>
    </source>
</evidence>
<dbReference type="InterPro" id="IPR000415">
    <property type="entry name" value="Nitroreductase-like"/>
</dbReference>
<dbReference type="Pfam" id="PF14512">
    <property type="entry name" value="TM1586_NiRdase"/>
    <property type="match status" value="1"/>
</dbReference>
<sequence>MCLRCTANSSEMFLLRSLLTTSTSVLSSPHYNASMSTTHSQVIDAINVRISNRIFSPDLIEEGILRQLMQHMDAMSVISGIRMTFVENHPELFERIVRERGEFVGAAHVIVLSGPKDDLLALEKAGFYGERFILSATLMGLATSWVDHSIDLELASSLAGIPSDEIAYACLTVGYFEDQEHVLQLSYEARAQLQATHRGGQNMSALGGVTPESPSWYASAIEAVTKAPFPAHMQPVRFLLSDDATSMRAFIDLDFSLGTTRDYLILGIDKLHAQIGAGSDENNPTAGQWQWGNGGIFRTK</sequence>
<proteinExistence type="predicted"/>
<dbReference type="Proteomes" id="UP000242263">
    <property type="component" value="Unassembled WGS sequence"/>
</dbReference>
<reference evidence="2 3" key="1">
    <citation type="submission" date="2017-12" db="EMBL/GenBank/DDBJ databases">
        <title>Phylogenetic diversity of female urinary microbiome.</title>
        <authorList>
            <person name="Thomas-White K."/>
            <person name="Wolfe A.J."/>
        </authorList>
    </citation>
    <scope>NUCLEOTIDE SEQUENCE [LARGE SCALE GENOMIC DNA]</scope>
    <source>
        <strain evidence="2 3">UMB0064</strain>
    </source>
</reference>
<evidence type="ECO:0000313" key="2">
    <source>
        <dbReference type="EMBL" id="PKZ15451.1"/>
    </source>
</evidence>
<accession>A0A2I1M5N7</accession>
<evidence type="ECO:0000259" key="1">
    <source>
        <dbReference type="Pfam" id="PF14512"/>
    </source>
</evidence>
<comment type="caution">
    <text evidence="2">The sequence shown here is derived from an EMBL/GenBank/DDBJ whole genome shotgun (WGS) entry which is preliminary data.</text>
</comment>
<name>A0A2I1M5N7_9BIFI</name>
<dbReference type="SUPFAM" id="SSF55469">
    <property type="entry name" value="FMN-dependent nitroreductase-like"/>
    <property type="match status" value="1"/>
</dbReference>
<dbReference type="Gene3D" id="3.40.109.10">
    <property type="entry name" value="NADH Oxidase"/>
    <property type="match status" value="1"/>
</dbReference>
<gene>
    <name evidence="2" type="ORF">CYJ32_03500</name>
</gene>
<organism evidence="2 3">
    <name type="scientific">Alloscardovia omnicolens</name>
    <dbReference type="NCBI Taxonomy" id="419015"/>
    <lineage>
        <taxon>Bacteria</taxon>
        <taxon>Bacillati</taxon>
        <taxon>Actinomycetota</taxon>
        <taxon>Actinomycetes</taxon>
        <taxon>Bifidobacteriales</taxon>
        <taxon>Bifidobacteriaceae</taxon>
        <taxon>Alloscardovia</taxon>
    </lineage>
</organism>